<evidence type="ECO:0000313" key="2">
    <source>
        <dbReference type="Proteomes" id="UP000322000"/>
    </source>
</evidence>
<dbReference type="Proteomes" id="UP000322000">
    <property type="component" value="Chromosome 17"/>
</dbReference>
<evidence type="ECO:0000256" key="1">
    <source>
        <dbReference type="SAM" id="MobiDB-lite"/>
    </source>
</evidence>
<dbReference type="AlphaFoldDB" id="A0A7E5WJ59"/>
<reference evidence="3" key="1">
    <citation type="submission" date="2025-08" db="UniProtKB">
        <authorList>
            <consortium name="RefSeq"/>
        </authorList>
    </citation>
    <scope>IDENTIFICATION</scope>
</reference>
<protein>
    <submittedName>
        <fullName evidence="3">Uncharacterized protein LOC113502719</fullName>
    </submittedName>
</protein>
<dbReference type="InParanoid" id="A0A7E5WJ59"/>
<keyword evidence="2" id="KW-1185">Reference proteome</keyword>
<evidence type="ECO:0000313" key="3">
    <source>
        <dbReference type="RefSeq" id="XP_026740171.1"/>
    </source>
</evidence>
<dbReference type="GO" id="GO:0071897">
    <property type="term" value="P:DNA biosynthetic process"/>
    <property type="evidence" value="ECO:0007669"/>
    <property type="project" value="UniProtKB-ARBA"/>
</dbReference>
<organism evidence="2 3">
    <name type="scientific">Trichoplusia ni</name>
    <name type="common">Cabbage looper</name>
    <dbReference type="NCBI Taxonomy" id="7111"/>
    <lineage>
        <taxon>Eukaryota</taxon>
        <taxon>Metazoa</taxon>
        <taxon>Ecdysozoa</taxon>
        <taxon>Arthropoda</taxon>
        <taxon>Hexapoda</taxon>
        <taxon>Insecta</taxon>
        <taxon>Pterygota</taxon>
        <taxon>Neoptera</taxon>
        <taxon>Endopterygota</taxon>
        <taxon>Lepidoptera</taxon>
        <taxon>Glossata</taxon>
        <taxon>Ditrysia</taxon>
        <taxon>Noctuoidea</taxon>
        <taxon>Noctuidae</taxon>
        <taxon>Plusiinae</taxon>
        <taxon>Trichoplusia</taxon>
    </lineage>
</organism>
<name>A0A7E5WJ59_TRINI</name>
<sequence>MLMLILTLMLLLILTLMLLLVLTLMLLLVLPPWHLGVMQILKKQDPLRWWKRLPPLALLLDSGLLSRAASPVDPGERAQELKVEPVQQPGVRRGAADSCQVCRHRHHSLLHPSGASGSNIGEDGSTIHEASSVASTSAKDEIKNCNAVVTAQAEGSSKSMVSCLSTGTSRKTVLLTTALIKAESKDGSYRVVRALLDQGSQGSFVTESTVQYLGLDKTPSEQVEIGVGGDKSATAKSSVTLTLRSRIDPSDVIRVNAFVLKSVSTVLPAAKVARVEWVDLTDDDLADPEYYRPNKIDVLLGAEVYSQVIQEGIKKNITGSLLAQNTKLGWILSGTFDVDQTINSSHITVMHSSLVEDDMLKKIYELEAEPPRKKMLKEEENKCVKLFAATTERDSNGRYIVRLPLRNVDPACAVGETRSIAEKRFKGLEVKFKKNEKLKEEYGKVIKEYLQLNHMTKVPEVDYNNEKAIYLPHHAVVREDKETSKARVVFDASCKGSKGMSLNDNMLVGPTLQADLRHTIIRWRTHHIWFVADIVKMYRQVLVHKKDTILQGILWRDDPEKEINKYQLKTVTFVTASTLFLAVRGLQQLAYDECRAEPGMSKIILEDFYMDDVMTGAENIEDCFKIYKKLKEILIKGGFPLQKRKSNSQKLLNGTVDGKETTEELKIRIDNTTKNWDLSGTGTKMSSSTLWIFDRRQHL</sequence>
<accession>A0A7E5WJ59</accession>
<proteinExistence type="predicted"/>
<dbReference type="OrthoDB" id="8033604at2759"/>
<feature type="region of interest" description="Disordered" evidence="1">
    <location>
        <begin position="112"/>
        <end position="133"/>
    </location>
</feature>
<gene>
    <name evidence="3" type="primary">LOC113502719</name>
</gene>
<dbReference type="PANTHER" id="PTHR47331">
    <property type="entry name" value="PHD-TYPE DOMAIN-CONTAINING PROTEIN"/>
    <property type="match status" value="1"/>
</dbReference>
<dbReference type="InterPro" id="IPR043502">
    <property type="entry name" value="DNA/RNA_pol_sf"/>
</dbReference>
<dbReference type="GeneID" id="113502719"/>
<dbReference type="KEGG" id="tnl:113502719"/>
<dbReference type="RefSeq" id="XP_026740171.1">
    <property type="nucleotide sequence ID" value="XM_026884370.1"/>
</dbReference>
<dbReference type="SUPFAM" id="SSF56672">
    <property type="entry name" value="DNA/RNA polymerases"/>
    <property type="match status" value="1"/>
</dbReference>
<dbReference type="PANTHER" id="PTHR47331:SF1">
    <property type="entry name" value="GAG-LIKE PROTEIN"/>
    <property type="match status" value="1"/>
</dbReference>